<gene>
    <name evidence="4" type="ORF">GGR24_002209</name>
</gene>
<accession>A0A7W6D0C5</accession>
<organism evidence="4 5">
    <name type="scientific">Hansschlegelia beijingensis</name>
    <dbReference type="NCBI Taxonomy" id="1133344"/>
    <lineage>
        <taxon>Bacteria</taxon>
        <taxon>Pseudomonadati</taxon>
        <taxon>Pseudomonadota</taxon>
        <taxon>Alphaproteobacteria</taxon>
        <taxon>Hyphomicrobiales</taxon>
        <taxon>Methylopilaceae</taxon>
        <taxon>Hansschlegelia</taxon>
    </lineage>
</organism>
<dbReference type="Pfam" id="PF20072">
    <property type="entry name" value="DUF6468"/>
    <property type="match status" value="1"/>
</dbReference>
<evidence type="ECO:0000256" key="2">
    <source>
        <dbReference type="SAM" id="Phobius"/>
    </source>
</evidence>
<keyword evidence="5" id="KW-1185">Reference proteome</keyword>
<reference evidence="4 5" key="1">
    <citation type="submission" date="2020-08" db="EMBL/GenBank/DDBJ databases">
        <title>Genomic Encyclopedia of Type Strains, Phase IV (KMG-IV): sequencing the most valuable type-strain genomes for metagenomic binning, comparative biology and taxonomic classification.</title>
        <authorList>
            <person name="Goeker M."/>
        </authorList>
    </citation>
    <scope>NUCLEOTIDE SEQUENCE [LARGE SCALE GENOMIC DNA]</scope>
    <source>
        <strain evidence="4 5">DSM 25481</strain>
    </source>
</reference>
<dbReference type="InterPro" id="IPR045531">
    <property type="entry name" value="DUF6468"/>
</dbReference>
<evidence type="ECO:0000313" key="4">
    <source>
        <dbReference type="EMBL" id="MBB3973539.1"/>
    </source>
</evidence>
<name>A0A7W6D0C5_9HYPH</name>
<feature type="region of interest" description="Disordered" evidence="1">
    <location>
        <begin position="145"/>
        <end position="165"/>
    </location>
</feature>
<dbReference type="AlphaFoldDB" id="A0A7W6D0C5"/>
<proteinExistence type="predicted"/>
<evidence type="ECO:0000313" key="5">
    <source>
        <dbReference type="Proteomes" id="UP000528964"/>
    </source>
</evidence>
<protein>
    <recommendedName>
        <fullName evidence="3">DUF6468 domain-containing protein</fullName>
    </recommendedName>
</protein>
<keyword evidence="2" id="KW-1133">Transmembrane helix</keyword>
<feature type="domain" description="DUF6468" evidence="3">
    <location>
        <begin position="34"/>
        <end position="109"/>
    </location>
</feature>
<feature type="compositionally biased region" description="Basic and acidic residues" evidence="1">
    <location>
        <begin position="145"/>
        <end position="158"/>
    </location>
</feature>
<evidence type="ECO:0000256" key="1">
    <source>
        <dbReference type="SAM" id="MobiDB-lite"/>
    </source>
</evidence>
<keyword evidence="2" id="KW-0472">Membrane</keyword>
<keyword evidence="2" id="KW-0812">Transmembrane</keyword>
<sequence>MENLIGIAIESLVAVLLAATIVYCAVLDRRLRRLRGDETMMRQTIGELVGATHAAERSIVALRATVGACEETLAERLGKAQGLSQDMARQLAAGEEVIERITKIAKAAREHASRVASREQIDQLGAEREAARLEARRRAEEEARVAAARREAAERERAAPPVLSASAATAAAAELFASRVRALSLGDAA</sequence>
<feature type="transmembrane region" description="Helical" evidence="2">
    <location>
        <begin position="6"/>
        <end position="26"/>
    </location>
</feature>
<dbReference type="RefSeq" id="WP_183395401.1">
    <property type="nucleotide sequence ID" value="NZ_JACIDR010000003.1"/>
</dbReference>
<dbReference type="EMBL" id="JACIDR010000003">
    <property type="protein sequence ID" value="MBB3973539.1"/>
    <property type="molecule type" value="Genomic_DNA"/>
</dbReference>
<evidence type="ECO:0000259" key="3">
    <source>
        <dbReference type="Pfam" id="PF20072"/>
    </source>
</evidence>
<dbReference type="Proteomes" id="UP000528964">
    <property type="component" value="Unassembled WGS sequence"/>
</dbReference>
<comment type="caution">
    <text evidence="4">The sequence shown here is derived from an EMBL/GenBank/DDBJ whole genome shotgun (WGS) entry which is preliminary data.</text>
</comment>